<dbReference type="CDD" id="cd03426">
    <property type="entry name" value="NUDIX_CoAse_Nudt7"/>
    <property type="match status" value="1"/>
</dbReference>
<evidence type="ECO:0000259" key="7">
    <source>
        <dbReference type="PROSITE" id="PS51462"/>
    </source>
</evidence>
<evidence type="ECO:0000256" key="4">
    <source>
        <dbReference type="ARBA" id="ARBA00022801"/>
    </source>
</evidence>
<dbReference type="EMBL" id="BACD03000004">
    <property type="protein sequence ID" value="GAO46449.1"/>
    <property type="molecule type" value="Genomic_DNA"/>
</dbReference>
<evidence type="ECO:0000256" key="6">
    <source>
        <dbReference type="ARBA" id="ARBA00023211"/>
    </source>
</evidence>
<dbReference type="Pfam" id="PF00293">
    <property type="entry name" value="NUDIX"/>
    <property type="match status" value="1"/>
</dbReference>
<dbReference type="PANTHER" id="PTHR12992:SF11">
    <property type="entry name" value="MITOCHONDRIAL COENZYME A DIPHOSPHATASE NUDT8"/>
    <property type="match status" value="1"/>
</dbReference>
<dbReference type="RefSeq" id="XP_019027689.1">
    <property type="nucleotide sequence ID" value="XM_019167193.1"/>
</dbReference>
<evidence type="ECO:0000256" key="5">
    <source>
        <dbReference type="ARBA" id="ARBA00022842"/>
    </source>
</evidence>
<dbReference type="Proteomes" id="UP000033140">
    <property type="component" value="Unassembled WGS sequence"/>
</dbReference>
<evidence type="ECO:0000256" key="2">
    <source>
        <dbReference type="ARBA" id="ARBA00001946"/>
    </source>
</evidence>
<dbReference type="STRING" id="698492.A0A0E9N9F7"/>
<gene>
    <name evidence="8" type="ORF">G7K_0680-t1</name>
</gene>
<accession>A0A0E9N9F7</accession>
<keyword evidence="4" id="KW-0378">Hydrolase</keyword>
<dbReference type="OMA" id="WERPWDR"/>
<dbReference type="InterPro" id="IPR015797">
    <property type="entry name" value="NUDIX_hydrolase-like_dom_sf"/>
</dbReference>
<dbReference type="PROSITE" id="PS51462">
    <property type="entry name" value="NUDIX"/>
    <property type="match status" value="1"/>
</dbReference>
<dbReference type="GO" id="GO:0046872">
    <property type="term" value="F:metal ion binding"/>
    <property type="evidence" value="ECO:0007669"/>
    <property type="project" value="UniProtKB-KW"/>
</dbReference>
<dbReference type="SUPFAM" id="SSF55811">
    <property type="entry name" value="Nudix"/>
    <property type="match status" value="1"/>
</dbReference>
<evidence type="ECO:0000256" key="1">
    <source>
        <dbReference type="ARBA" id="ARBA00001936"/>
    </source>
</evidence>
<evidence type="ECO:0000256" key="3">
    <source>
        <dbReference type="ARBA" id="ARBA00022723"/>
    </source>
</evidence>
<keyword evidence="9" id="KW-1185">Reference proteome</keyword>
<organism evidence="8 9">
    <name type="scientific">Saitoella complicata (strain BCRC 22490 / CBS 7301 / JCM 7358 / NBRC 10748 / NRRL Y-17804)</name>
    <dbReference type="NCBI Taxonomy" id="698492"/>
    <lineage>
        <taxon>Eukaryota</taxon>
        <taxon>Fungi</taxon>
        <taxon>Dikarya</taxon>
        <taxon>Ascomycota</taxon>
        <taxon>Taphrinomycotina</taxon>
        <taxon>Taphrinomycotina incertae sedis</taxon>
        <taxon>Saitoella</taxon>
    </lineage>
</organism>
<dbReference type="Gene3D" id="3.90.79.10">
    <property type="entry name" value="Nucleoside Triphosphate Pyrophosphohydrolase"/>
    <property type="match status" value="1"/>
</dbReference>
<dbReference type="InterPro" id="IPR000086">
    <property type="entry name" value="NUDIX_hydrolase_dom"/>
</dbReference>
<sequence length="236" mass="26716">MLVQPSRRTLLETIRQRNPICCQPQGRLLHFAAKYLNSNGSWHDAGLQELRGRLEHKISTVKWKFPFDKVTGEAAVLVPLYNDTDGKARILFTKRVSSLRQHGGEISFPGGKMDSEDESYVHTALRETSEEVFLSPSKFQILGSLPALPNKTGTIRVHPIVAFYTDPLDVTESYPCNKEEVERVLGLEAEWLGDQKNMGTELFRGKVKSPVWNLPEGDKIWGLTAYTMNILTKWMA</sequence>
<proteinExistence type="predicted"/>
<dbReference type="GO" id="GO:0010945">
    <property type="term" value="F:coenzyme A diphosphatase activity"/>
    <property type="evidence" value="ECO:0007669"/>
    <property type="project" value="InterPro"/>
</dbReference>
<dbReference type="OrthoDB" id="206213at2759"/>
<name>A0A0E9N9F7_SAICN</name>
<dbReference type="AlphaFoldDB" id="A0A0E9N9F7"/>
<protein>
    <recommendedName>
        <fullName evidence="7">Nudix hydrolase domain-containing protein</fullName>
    </recommendedName>
</protein>
<reference evidence="8 9" key="2">
    <citation type="journal article" date="2014" name="J. Gen. Appl. Microbiol.">
        <title>The early diverging ascomycetous budding yeast Saitoella complicata has three histone deacetylases belonging to the Clr6, Hos2, and Rpd3 lineages.</title>
        <authorList>
            <person name="Nishida H."/>
            <person name="Matsumoto T."/>
            <person name="Kondo S."/>
            <person name="Hamamoto M."/>
            <person name="Yoshikawa H."/>
        </authorList>
    </citation>
    <scope>NUCLEOTIDE SEQUENCE [LARGE SCALE GENOMIC DNA]</scope>
    <source>
        <strain evidence="8 9">NRRL Y-17804</strain>
    </source>
</reference>
<feature type="domain" description="Nudix hydrolase" evidence="7">
    <location>
        <begin position="71"/>
        <end position="215"/>
    </location>
</feature>
<comment type="cofactor">
    <cofactor evidence="1">
        <name>Mn(2+)</name>
        <dbReference type="ChEBI" id="CHEBI:29035"/>
    </cofactor>
</comment>
<dbReference type="InterPro" id="IPR045121">
    <property type="entry name" value="CoAse"/>
</dbReference>
<keyword evidence="6" id="KW-0464">Manganese</keyword>
<keyword evidence="3" id="KW-0479">Metal-binding</keyword>
<keyword evidence="5" id="KW-0460">Magnesium</keyword>
<reference evidence="8 9" key="3">
    <citation type="journal article" date="2015" name="Genome Announc.">
        <title>Draft Genome Sequence of the Archiascomycetous Yeast Saitoella complicata.</title>
        <authorList>
            <person name="Yamauchi K."/>
            <person name="Kondo S."/>
            <person name="Hamamoto M."/>
            <person name="Takahashi Y."/>
            <person name="Ogura Y."/>
            <person name="Hayashi T."/>
            <person name="Nishida H."/>
        </authorList>
    </citation>
    <scope>NUCLEOTIDE SEQUENCE [LARGE SCALE GENOMIC DNA]</scope>
    <source>
        <strain evidence="8 9">NRRL Y-17804</strain>
    </source>
</reference>
<evidence type="ECO:0000313" key="9">
    <source>
        <dbReference type="Proteomes" id="UP000033140"/>
    </source>
</evidence>
<dbReference type="PANTHER" id="PTHR12992">
    <property type="entry name" value="NUDIX HYDROLASE"/>
    <property type="match status" value="1"/>
</dbReference>
<comment type="cofactor">
    <cofactor evidence="2">
        <name>Mg(2+)</name>
        <dbReference type="ChEBI" id="CHEBI:18420"/>
    </cofactor>
</comment>
<evidence type="ECO:0000313" key="8">
    <source>
        <dbReference type="EMBL" id="GAO46449.1"/>
    </source>
</evidence>
<comment type="caution">
    <text evidence="8">The sequence shown here is derived from an EMBL/GenBank/DDBJ whole genome shotgun (WGS) entry which is preliminary data.</text>
</comment>
<reference evidence="8 9" key="1">
    <citation type="journal article" date="2011" name="J. Gen. Appl. Microbiol.">
        <title>Draft genome sequencing of the enigmatic yeast Saitoella complicata.</title>
        <authorList>
            <person name="Nishida H."/>
            <person name="Hamamoto M."/>
            <person name="Sugiyama J."/>
        </authorList>
    </citation>
    <scope>NUCLEOTIDE SEQUENCE [LARGE SCALE GENOMIC DNA]</scope>
    <source>
        <strain evidence="8 9">NRRL Y-17804</strain>
    </source>
</reference>